<evidence type="ECO:0000256" key="1">
    <source>
        <dbReference type="SAM" id="MobiDB-lite"/>
    </source>
</evidence>
<organism evidence="2 3">
    <name type="scientific">Hyphomicrobium nitrativorans NL23</name>
    <dbReference type="NCBI Taxonomy" id="1029756"/>
    <lineage>
        <taxon>Bacteria</taxon>
        <taxon>Pseudomonadati</taxon>
        <taxon>Pseudomonadota</taxon>
        <taxon>Alphaproteobacteria</taxon>
        <taxon>Hyphomicrobiales</taxon>
        <taxon>Hyphomicrobiaceae</taxon>
        <taxon>Hyphomicrobium</taxon>
    </lineage>
</organism>
<feature type="compositionally biased region" description="Basic and acidic residues" evidence="1">
    <location>
        <begin position="84"/>
        <end position="95"/>
    </location>
</feature>
<accession>V5SA14</accession>
<dbReference type="AlphaFoldDB" id="V5SA14"/>
<name>V5SA14_9HYPH</name>
<gene>
    <name evidence="2" type="ORF">W911_02135</name>
</gene>
<dbReference type="KEGG" id="hni:W911_02135"/>
<dbReference type="HOGENOM" id="CLU_1480139_0_0_5"/>
<evidence type="ECO:0000313" key="3">
    <source>
        <dbReference type="Proteomes" id="UP000018542"/>
    </source>
</evidence>
<dbReference type="EMBL" id="CP006912">
    <property type="protein sequence ID" value="AHB47473.1"/>
    <property type="molecule type" value="Genomic_DNA"/>
</dbReference>
<protein>
    <submittedName>
        <fullName evidence="2">Uncharacterized protein</fullName>
    </submittedName>
</protein>
<proteinExistence type="predicted"/>
<feature type="region of interest" description="Disordered" evidence="1">
    <location>
        <begin position="52"/>
        <end position="101"/>
    </location>
</feature>
<evidence type="ECO:0000313" key="2">
    <source>
        <dbReference type="EMBL" id="AHB47473.1"/>
    </source>
</evidence>
<keyword evidence="3" id="KW-1185">Reference proteome</keyword>
<dbReference type="PATRIC" id="fig|1029756.8.peg.454"/>
<dbReference type="Proteomes" id="UP000018542">
    <property type="component" value="Chromosome"/>
</dbReference>
<feature type="region of interest" description="Disordered" evidence="1">
    <location>
        <begin position="1"/>
        <end position="20"/>
    </location>
</feature>
<reference evidence="2 3" key="1">
    <citation type="journal article" date="2014" name="Genome Announc.">
        <title>Complete Genome Sequence of Hyphomicrobium nitrativorans Strain NL23, a Denitrifying Bacterium Isolated from Biofilm of a Methanol-Fed Denitrification System Treating Seawater at the Montreal Biodome.</title>
        <authorList>
            <person name="Martineau C."/>
            <person name="Villeneuve C."/>
            <person name="Mauffrey F."/>
            <person name="Villemur R."/>
        </authorList>
    </citation>
    <scope>NUCLEOTIDE SEQUENCE [LARGE SCALE GENOMIC DNA]</scope>
    <source>
        <strain evidence="2">NL23</strain>
    </source>
</reference>
<sequence>MSSATGRRGRPKGSGLDDRAQLRRIEALLDAEPGLRPTTAIKSLGISDPSTIRRLRDKLKDHAPSGAASVPSGRGPQSPTVSARDVRPVKPDAHSEPPSLAQAGGLVEVSELGQGASPAPWFLDWYAFGLSAVSSTFEAQMAFMDDLLHAPHVEHALRHQLLLNEVAKAFCPKRPDIRSRLH</sequence>